<evidence type="ECO:0000256" key="4">
    <source>
        <dbReference type="ARBA" id="ARBA00022614"/>
    </source>
</evidence>
<evidence type="ECO:0000259" key="14">
    <source>
        <dbReference type="Pfam" id="PF23598"/>
    </source>
</evidence>
<keyword evidence="4" id="KW-0433">Leucine-rich repeat</keyword>
<dbReference type="InterPro" id="IPR046956">
    <property type="entry name" value="RLP23-like"/>
</dbReference>
<evidence type="ECO:0000313" key="16">
    <source>
        <dbReference type="Proteomes" id="UP000826271"/>
    </source>
</evidence>
<dbReference type="PRINTS" id="PR00019">
    <property type="entry name" value="LEURICHRPT"/>
</dbReference>
<dbReference type="InterPro" id="IPR055414">
    <property type="entry name" value="LRR_R13L4/SHOC2-like"/>
</dbReference>
<keyword evidence="5 11" id="KW-0812">Transmembrane</keyword>
<dbReference type="Gene3D" id="3.80.10.10">
    <property type="entry name" value="Ribonuclease Inhibitor"/>
    <property type="match status" value="4"/>
</dbReference>
<reference evidence="15" key="1">
    <citation type="submission" date="2019-10" db="EMBL/GenBank/DDBJ databases">
        <authorList>
            <person name="Zhang R."/>
            <person name="Pan Y."/>
            <person name="Wang J."/>
            <person name="Ma R."/>
            <person name="Yu S."/>
        </authorList>
    </citation>
    <scope>NUCLEOTIDE SEQUENCE</scope>
    <source>
        <strain evidence="15">LA-IB0</strain>
        <tissue evidence="15">Leaf</tissue>
    </source>
</reference>
<gene>
    <name evidence="15" type="ORF">BUALT_Bualt06G0108100</name>
</gene>
<feature type="transmembrane region" description="Helical" evidence="11">
    <location>
        <begin position="923"/>
        <end position="946"/>
    </location>
</feature>
<feature type="domain" description="Disease resistance R13L4/SHOC-2-like LRR" evidence="14">
    <location>
        <begin position="105"/>
        <end position="306"/>
    </location>
</feature>
<dbReference type="FunFam" id="3.80.10.10:FF:000111">
    <property type="entry name" value="LRR receptor-like serine/threonine-protein kinase ERECTA"/>
    <property type="match status" value="1"/>
</dbReference>
<accession>A0AAV6XQG9</accession>
<keyword evidence="7" id="KW-0677">Repeat</keyword>
<comment type="similarity">
    <text evidence="2">Belongs to the RLP family.</text>
</comment>
<evidence type="ECO:0000256" key="7">
    <source>
        <dbReference type="ARBA" id="ARBA00022737"/>
    </source>
</evidence>
<feature type="domain" description="Leucine-rich repeat-containing N-terminal plant-type" evidence="13">
    <location>
        <begin position="37"/>
        <end position="74"/>
    </location>
</feature>
<evidence type="ECO:0000256" key="1">
    <source>
        <dbReference type="ARBA" id="ARBA00004251"/>
    </source>
</evidence>
<dbReference type="Pfam" id="PF00560">
    <property type="entry name" value="LRR_1"/>
    <property type="match status" value="8"/>
</dbReference>
<proteinExistence type="inferred from homology"/>
<evidence type="ECO:0000256" key="12">
    <source>
        <dbReference type="SAM" id="SignalP"/>
    </source>
</evidence>
<feature type="chain" id="PRO_5043552057" description="Leucine-rich repeat-containing N-terminal plant-type domain-containing protein" evidence="12">
    <location>
        <begin position="28"/>
        <end position="968"/>
    </location>
</feature>
<dbReference type="Pfam" id="PF13855">
    <property type="entry name" value="LRR_8"/>
    <property type="match status" value="2"/>
</dbReference>
<dbReference type="EMBL" id="WHWC01000006">
    <property type="protein sequence ID" value="KAG8381300.1"/>
    <property type="molecule type" value="Genomic_DNA"/>
</dbReference>
<evidence type="ECO:0000256" key="9">
    <source>
        <dbReference type="ARBA" id="ARBA00023136"/>
    </source>
</evidence>
<dbReference type="InterPro" id="IPR032675">
    <property type="entry name" value="LRR_dom_sf"/>
</dbReference>
<dbReference type="SUPFAM" id="SSF52058">
    <property type="entry name" value="L domain-like"/>
    <property type="match status" value="2"/>
</dbReference>
<dbReference type="SMART" id="SM00369">
    <property type="entry name" value="LRR_TYP"/>
    <property type="match status" value="8"/>
</dbReference>
<feature type="signal peptide" evidence="12">
    <location>
        <begin position="1"/>
        <end position="27"/>
    </location>
</feature>
<evidence type="ECO:0008006" key="17">
    <source>
        <dbReference type="Google" id="ProtNLM"/>
    </source>
</evidence>
<evidence type="ECO:0000256" key="6">
    <source>
        <dbReference type="ARBA" id="ARBA00022729"/>
    </source>
</evidence>
<dbReference type="InterPro" id="IPR013210">
    <property type="entry name" value="LRR_N_plant-typ"/>
</dbReference>
<sequence length="968" mass="107987">MGILKMSSPAFLFIILLTMEFAICCCGRNSSFDCVPGERKALLKFKATLLDPSNILSSWDDHKDCCAWDGVKCDKATGHIIRLDLRNNNPYTDNMFLEGNKLDSSLLELKYLRYLDLSRNDFQFSPIPAFLGSMKQLEYLNLSHAGFGGGVPHNLGNLSNLHTLDLSELDLIINDLMWASNLTSLENLDLTYVNLSQTKNLVKVLNMLPSLSMLSLSGSSLDNTNLAHTCVNSTLFTHIQYLDLSQNSFEGEFPCFLQNMSSLRVLHLSGNRYNTSNPHRLSLSNLVHLNLDDNLLHHDVDWISEFLRDKCHLKSLYLDGNQFYGEISGLFKNLSGCWIDKLEEISLSRNKFVGSLPEEVGELKRLKYLHLSNNKINGSIPWSLGELSSLTMLDIDDNQLSGKIPWSLGKLSSLTKLNIGSNQLSGEIPISLGQLSNLESIDISFNFFNDTLLEAHFANLSKLEFLWASSNLFKFKVGLDWVPPFQLKYLDLSSSKIGGQLPQWLQTQRALSGLYLSNCSISGTLPSWLQYINLTSLDLSSNHIEGSIPKLASSIVSLHLSNNMINHLPRNIGHMMPLLDDFNLAKNLINGSIPDSLCEMKALGFLDLSNNYLSGNLPDCWENFERLYFMRLSSNKLSGIIPNSIGGAYSLELLYLNNNSLTGQLPYSLKNCTYLELLDVGGNKLSGNLPGWIGKYLLNLQFLILRNNEFYGMIPSDLCQLSHLQVMDFAHNKLTGKIPHCIGNFSSMVMMNENNKATIWVGETLGQVMKGVELEYTTSLVKYVVNLDLSNNNLVGEIPLELTNLSGLIGLNLSHNHLEGNIPAKIGDLKSLISLDLSSNNLFGTIPDSLSNLNFLSHLNLSHNNLSGRIPTGNQLQTLDDPSIYDGNPQLCGDLLHKKCSDDEAPNVENHAATREDDRVEKIYLYGVIISGVATGFWGVIGVLIFKRSWREAYFRIIEVGVAKMLGW</sequence>
<dbReference type="Pfam" id="PF23598">
    <property type="entry name" value="LRR_14"/>
    <property type="match status" value="2"/>
</dbReference>
<dbReference type="InterPro" id="IPR003591">
    <property type="entry name" value="Leu-rich_rpt_typical-subtyp"/>
</dbReference>
<keyword evidence="10" id="KW-0325">Glycoprotein</keyword>
<dbReference type="GO" id="GO:0005886">
    <property type="term" value="C:plasma membrane"/>
    <property type="evidence" value="ECO:0007669"/>
    <property type="project" value="UniProtKB-SubCell"/>
</dbReference>
<dbReference type="AlphaFoldDB" id="A0AAV6XQG9"/>
<evidence type="ECO:0000259" key="13">
    <source>
        <dbReference type="Pfam" id="PF08263"/>
    </source>
</evidence>
<keyword evidence="8 11" id="KW-1133">Transmembrane helix</keyword>
<dbReference type="PROSITE" id="PS51450">
    <property type="entry name" value="LRR"/>
    <property type="match status" value="1"/>
</dbReference>
<dbReference type="SUPFAM" id="SSF52047">
    <property type="entry name" value="RNI-like"/>
    <property type="match status" value="1"/>
</dbReference>
<dbReference type="PANTHER" id="PTHR48063:SF112">
    <property type="entry name" value="RECEPTOR LIKE PROTEIN 30-LIKE"/>
    <property type="match status" value="1"/>
</dbReference>
<feature type="domain" description="Disease resistance R13L4/SHOC-2-like LRR" evidence="14">
    <location>
        <begin position="351"/>
        <end position="509"/>
    </location>
</feature>
<organism evidence="15 16">
    <name type="scientific">Buddleja alternifolia</name>
    <dbReference type="NCBI Taxonomy" id="168488"/>
    <lineage>
        <taxon>Eukaryota</taxon>
        <taxon>Viridiplantae</taxon>
        <taxon>Streptophyta</taxon>
        <taxon>Embryophyta</taxon>
        <taxon>Tracheophyta</taxon>
        <taxon>Spermatophyta</taxon>
        <taxon>Magnoliopsida</taxon>
        <taxon>eudicotyledons</taxon>
        <taxon>Gunneridae</taxon>
        <taxon>Pentapetalae</taxon>
        <taxon>asterids</taxon>
        <taxon>lamiids</taxon>
        <taxon>Lamiales</taxon>
        <taxon>Scrophulariaceae</taxon>
        <taxon>Buddlejeae</taxon>
        <taxon>Buddleja</taxon>
    </lineage>
</organism>
<dbReference type="Proteomes" id="UP000826271">
    <property type="component" value="Unassembled WGS sequence"/>
</dbReference>
<evidence type="ECO:0000313" key="15">
    <source>
        <dbReference type="EMBL" id="KAG8381300.1"/>
    </source>
</evidence>
<evidence type="ECO:0000256" key="10">
    <source>
        <dbReference type="ARBA" id="ARBA00023180"/>
    </source>
</evidence>
<dbReference type="GO" id="GO:0006952">
    <property type="term" value="P:defense response"/>
    <property type="evidence" value="ECO:0007669"/>
    <property type="project" value="UniProtKB-ARBA"/>
</dbReference>
<dbReference type="Pfam" id="PF08263">
    <property type="entry name" value="LRRNT_2"/>
    <property type="match status" value="1"/>
</dbReference>
<evidence type="ECO:0000256" key="5">
    <source>
        <dbReference type="ARBA" id="ARBA00022692"/>
    </source>
</evidence>
<dbReference type="PANTHER" id="PTHR48063">
    <property type="entry name" value="LRR RECEPTOR-LIKE KINASE"/>
    <property type="match status" value="1"/>
</dbReference>
<evidence type="ECO:0000256" key="3">
    <source>
        <dbReference type="ARBA" id="ARBA00022475"/>
    </source>
</evidence>
<dbReference type="InterPro" id="IPR001611">
    <property type="entry name" value="Leu-rich_rpt"/>
</dbReference>
<comment type="subcellular location">
    <subcellularLocation>
        <location evidence="1">Cell membrane</location>
        <topology evidence="1">Single-pass type I membrane protein</topology>
    </subcellularLocation>
</comment>
<comment type="caution">
    <text evidence="15">The sequence shown here is derived from an EMBL/GenBank/DDBJ whole genome shotgun (WGS) entry which is preliminary data.</text>
</comment>
<keyword evidence="3" id="KW-1003">Cell membrane</keyword>
<protein>
    <recommendedName>
        <fullName evidence="17">Leucine-rich repeat-containing N-terminal plant-type domain-containing protein</fullName>
    </recommendedName>
</protein>
<dbReference type="GO" id="GO:0051707">
    <property type="term" value="P:response to other organism"/>
    <property type="evidence" value="ECO:0007669"/>
    <property type="project" value="UniProtKB-ARBA"/>
</dbReference>
<dbReference type="FunFam" id="3.80.10.10:FF:000095">
    <property type="entry name" value="LRR receptor-like serine/threonine-protein kinase GSO1"/>
    <property type="match status" value="2"/>
</dbReference>
<evidence type="ECO:0000256" key="8">
    <source>
        <dbReference type="ARBA" id="ARBA00022989"/>
    </source>
</evidence>
<keyword evidence="9 11" id="KW-0472">Membrane</keyword>
<evidence type="ECO:0000256" key="11">
    <source>
        <dbReference type="SAM" id="Phobius"/>
    </source>
</evidence>
<keyword evidence="16" id="KW-1185">Reference proteome</keyword>
<evidence type="ECO:0000256" key="2">
    <source>
        <dbReference type="ARBA" id="ARBA00009592"/>
    </source>
</evidence>
<name>A0AAV6XQG9_9LAMI</name>
<keyword evidence="6 12" id="KW-0732">Signal</keyword>